<sequence length="503" mass="55672">MLPTPFTSTLKTTRSPAVKNVITSLIIIYILHNFCSHMNEAHRAHISEGILERMEKLLTKVRSASLKRKESNLSRKEEKAKGKKKNDSNSDLKDIDSISISAASTGDLEHVENENDRGPSKRASQDFSISTTPPGAYGSTYSLTEGPALITVEPLPKDSSRRSSLSKPGRKPSLQHVGFQSPELEPEEEEGGENDHTLTPTPSINGPVKKSKKHKHHHHHHMPSLISLISNATRATSKSTRSLKRRGSTSTVRRLAAYKAVSDNFPTTRPAYIAIGSGALMLQIVERISQYSYNQLADVTFVSTGAASEHIMASYKLRPITSLNLLSPETKIDVYFDTADKVDDNLNCIRGRTGNLHLERMVALRSECFVCIIDYHKRVPTLFTNGKSMAVEITPESYFYVIKRLRGAKAIASLRSGEPAISGPCITQRGNYIIDATWPSLRDAGEEVEVLAEIVKGVYGVVDHGLFYAGENGWNGRPNKVSLRRAFLGYQSWNCVDSSQSFY</sequence>
<accession>A0A8H2E268</accession>
<evidence type="ECO:0000256" key="3">
    <source>
        <dbReference type="ARBA" id="ARBA00008088"/>
    </source>
</evidence>
<keyword evidence="6" id="KW-0413">Isomerase</keyword>
<dbReference type="PANTHER" id="PTHR11934">
    <property type="entry name" value="RIBOSE-5-PHOSPHATE ISOMERASE"/>
    <property type="match status" value="1"/>
</dbReference>
<dbReference type="GO" id="GO:0005737">
    <property type="term" value="C:cytoplasm"/>
    <property type="evidence" value="ECO:0007669"/>
    <property type="project" value="TreeGrafter"/>
</dbReference>
<evidence type="ECO:0000256" key="6">
    <source>
        <dbReference type="ARBA" id="ARBA00023235"/>
    </source>
</evidence>
<dbReference type="InterPro" id="IPR004788">
    <property type="entry name" value="Ribose5P_isomerase_type_A"/>
</dbReference>
<protein>
    <recommendedName>
        <fullName evidence="5">Ribose-5-phosphate isomerase</fullName>
        <ecNumber evidence="4">5.3.1.6</ecNumber>
    </recommendedName>
    <alternativeName>
        <fullName evidence="8">D-ribose-5-phosphate ketol-isomerase</fullName>
    </alternativeName>
    <alternativeName>
        <fullName evidence="7">Phosphoriboisomerase</fullName>
    </alternativeName>
</protein>
<dbReference type="GO" id="GO:0009052">
    <property type="term" value="P:pentose-phosphate shunt, non-oxidative branch"/>
    <property type="evidence" value="ECO:0007669"/>
    <property type="project" value="InterPro"/>
</dbReference>
<dbReference type="UniPathway" id="UPA00115">
    <property type="reaction ID" value="UER00412"/>
</dbReference>
<evidence type="ECO:0000256" key="8">
    <source>
        <dbReference type="ARBA" id="ARBA00032273"/>
    </source>
</evidence>
<evidence type="ECO:0000256" key="9">
    <source>
        <dbReference type="SAM" id="MobiDB-lite"/>
    </source>
</evidence>
<dbReference type="PANTHER" id="PTHR11934:SF0">
    <property type="entry name" value="RIBOSE-5-PHOSPHATE ISOMERASE"/>
    <property type="match status" value="1"/>
</dbReference>
<dbReference type="Pfam" id="PF06026">
    <property type="entry name" value="Rib_5-P_isom_A"/>
    <property type="match status" value="1"/>
</dbReference>
<comment type="catalytic activity">
    <reaction evidence="1">
        <text>aldehydo-D-ribose 5-phosphate = D-ribulose 5-phosphate</text>
        <dbReference type="Rhea" id="RHEA:14657"/>
        <dbReference type="ChEBI" id="CHEBI:58121"/>
        <dbReference type="ChEBI" id="CHEBI:58273"/>
        <dbReference type="EC" id="5.3.1.6"/>
    </reaction>
</comment>
<reference evidence="10 11" key="1">
    <citation type="submission" date="2019-03" db="EMBL/GenBank/DDBJ databases">
        <title>Nematode-trapping fungi genome.</title>
        <authorList>
            <person name="Vidal-Diez De Ulzurrun G."/>
        </authorList>
    </citation>
    <scope>NUCLEOTIDE SEQUENCE [LARGE SCALE GENOMIC DNA]</scope>
    <source>
        <strain evidence="10 11">TWF154</strain>
    </source>
</reference>
<evidence type="ECO:0000256" key="1">
    <source>
        <dbReference type="ARBA" id="ARBA00001713"/>
    </source>
</evidence>
<organism evidence="10 11">
    <name type="scientific">Orbilia oligospora</name>
    <name type="common">Nematode-trapping fungus</name>
    <name type="synonym">Arthrobotrys oligospora</name>
    <dbReference type="NCBI Taxonomy" id="2813651"/>
    <lineage>
        <taxon>Eukaryota</taxon>
        <taxon>Fungi</taxon>
        <taxon>Dikarya</taxon>
        <taxon>Ascomycota</taxon>
        <taxon>Pezizomycotina</taxon>
        <taxon>Orbiliomycetes</taxon>
        <taxon>Orbiliales</taxon>
        <taxon>Orbiliaceae</taxon>
        <taxon>Orbilia</taxon>
    </lineage>
</organism>
<dbReference type="Gene3D" id="3.40.50.1360">
    <property type="match status" value="1"/>
</dbReference>
<proteinExistence type="inferred from homology"/>
<feature type="region of interest" description="Disordered" evidence="9">
    <location>
        <begin position="63"/>
        <end position="231"/>
    </location>
</feature>
<comment type="similarity">
    <text evidence="3">Belongs to the ribose 5-phosphate isomerase family.</text>
</comment>
<evidence type="ECO:0000256" key="2">
    <source>
        <dbReference type="ARBA" id="ARBA00004988"/>
    </source>
</evidence>
<dbReference type="SUPFAM" id="SSF100950">
    <property type="entry name" value="NagB/RpiA/CoA transferase-like"/>
    <property type="match status" value="1"/>
</dbReference>
<evidence type="ECO:0000313" key="11">
    <source>
        <dbReference type="Proteomes" id="UP000297595"/>
    </source>
</evidence>
<evidence type="ECO:0000256" key="5">
    <source>
        <dbReference type="ARBA" id="ARBA00019150"/>
    </source>
</evidence>
<feature type="compositionally biased region" description="Basic and acidic residues" evidence="9">
    <location>
        <begin position="67"/>
        <end position="96"/>
    </location>
</feature>
<feature type="compositionally biased region" description="Basic residues" evidence="9">
    <location>
        <begin position="209"/>
        <end position="222"/>
    </location>
</feature>
<gene>
    <name evidence="10" type="ORF">EYR41_005163</name>
</gene>
<dbReference type="SUPFAM" id="SSF75445">
    <property type="entry name" value="D-ribose-5-phosphate isomerase (RpiA), lid domain"/>
    <property type="match status" value="1"/>
</dbReference>
<evidence type="ECO:0000256" key="4">
    <source>
        <dbReference type="ARBA" id="ARBA00011959"/>
    </source>
</evidence>
<feature type="compositionally biased region" description="Polar residues" evidence="9">
    <location>
        <begin position="125"/>
        <end position="143"/>
    </location>
</feature>
<dbReference type="Gene3D" id="3.30.70.260">
    <property type="match status" value="1"/>
</dbReference>
<dbReference type="EC" id="5.3.1.6" evidence="4"/>
<dbReference type="GO" id="GO:0006014">
    <property type="term" value="P:D-ribose metabolic process"/>
    <property type="evidence" value="ECO:0007669"/>
    <property type="project" value="TreeGrafter"/>
</dbReference>
<evidence type="ECO:0000256" key="7">
    <source>
        <dbReference type="ARBA" id="ARBA00029734"/>
    </source>
</evidence>
<dbReference type="Proteomes" id="UP000297595">
    <property type="component" value="Unassembled WGS sequence"/>
</dbReference>
<name>A0A8H2E268_ORBOL</name>
<evidence type="ECO:0000313" key="10">
    <source>
        <dbReference type="EMBL" id="TGJ69096.1"/>
    </source>
</evidence>
<comment type="pathway">
    <text evidence="2">Carbohydrate degradation; pentose phosphate pathway; D-ribose 5-phosphate from D-ribulose 5-phosphate (non-oxidative stage): step 1/1.</text>
</comment>
<dbReference type="EMBL" id="SOZJ01000003">
    <property type="protein sequence ID" value="TGJ69096.1"/>
    <property type="molecule type" value="Genomic_DNA"/>
</dbReference>
<dbReference type="AlphaFoldDB" id="A0A8H2E268"/>
<feature type="compositionally biased region" description="Basic and acidic residues" evidence="9">
    <location>
        <begin position="107"/>
        <end position="119"/>
    </location>
</feature>
<dbReference type="InterPro" id="IPR037171">
    <property type="entry name" value="NagB/RpiA_transferase-like"/>
</dbReference>
<dbReference type="GO" id="GO:0004751">
    <property type="term" value="F:ribose-5-phosphate isomerase activity"/>
    <property type="evidence" value="ECO:0007669"/>
    <property type="project" value="UniProtKB-EC"/>
</dbReference>
<comment type="caution">
    <text evidence="10">The sequence shown here is derived from an EMBL/GenBank/DDBJ whole genome shotgun (WGS) entry which is preliminary data.</text>
</comment>